<dbReference type="OrthoDB" id="436519at2759"/>
<name>A0A833VID7_9POAL</name>
<protein>
    <recommendedName>
        <fullName evidence="2">DUF3444 domain-containing protein</fullName>
    </recommendedName>
</protein>
<feature type="region of interest" description="Disordered" evidence="1">
    <location>
        <begin position="54"/>
        <end position="79"/>
    </location>
</feature>
<feature type="region of interest" description="Disordered" evidence="1">
    <location>
        <begin position="126"/>
        <end position="145"/>
    </location>
</feature>
<feature type="compositionally biased region" description="Basic and acidic residues" evidence="1">
    <location>
        <begin position="133"/>
        <end position="143"/>
    </location>
</feature>
<keyword evidence="4" id="KW-1185">Reference proteome</keyword>
<feature type="compositionally biased region" description="Basic and acidic residues" evidence="1">
    <location>
        <begin position="59"/>
        <end position="73"/>
    </location>
</feature>
<dbReference type="Proteomes" id="UP000623129">
    <property type="component" value="Unassembled WGS sequence"/>
</dbReference>
<dbReference type="InterPro" id="IPR024593">
    <property type="entry name" value="DUF3444"/>
</dbReference>
<proteinExistence type="predicted"/>
<comment type="caution">
    <text evidence="3">The sequence shown here is derived from an EMBL/GenBank/DDBJ whole genome shotgun (WGS) entry which is preliminary data.</text>
</comment>
<evidence type="ECO:0000256" key="1">
    <source>
        <dbReference type="SAM" id="MobiDB-lite"/>
    </source>
</evidence>
<evidence type="ECO:0000259" key="2">
    <source>
        <dbReference type="Pfam" id="PF11926"/>
    </source>
</evidence>
<reference evidence="3" key="1">
    <citation type="submission" date="2020-01" db="EMBL/GenBank/DDBJ databases">
        <title>Genome sequence of Kobresia littledalei, the first chromosome-level genome in the family Cyperaceae.</title>
        <authorList>
            <person name="Qu G."/>
        </authorList>
    </citation>
    <scope>NUCLEOTIDE SEQUENCE</scope>
    <source>
        <strain evidence="3">C.B.Clarke</strain>
        <tissue evidence="3">Leaf</tissue>
    </source>
</reference>
<evidence type="ECO:0000313" key="4">
    <source>
        <dbReference type="Proteomes" id="UP000623129"/>
    </source>
</evidence>
<dbReference type="EMBL" id="SWLB01000016">
    <property type="protein sequence ID" value="KAF3327780.1"/>
    <property type="molecule type" value="Genomic_DNA"/>
</dbReference>
<organism evidence="3 4">
    <name type="scientific">Carex littledalei</name>
    <dbReference type="NCBI Taxonomy" id="544730"/>
    <lineage>
        <taxon>Eukaryota</taxon>
        <taxon>Viridiplantae</taxon>
        <taxon>Streptophyta</taxon>
        <taxon>Embryophyta</taxon>
        <taxon>Tracheophyta</taxon>
        <taxon>Spermatophyta</taxon>
        <taxon>Magnoliopsida</taxon>
        <taxon>Liliopsida</taxon>
        <taxon>Poales</taxon>
        <taxon>Cyperaceae</taxon>
        <taxon>Cyperoideae</taxon>
        <taxon>Cariceae</taxon>
        <taxon>Carex</taxon>
        <taxon>Carex subgen. Euthyceras</taxon>
    </lineage>
</organism>
<feature type="domain" description="DUF3444" evidence="2">
    <location>
        <begin position="224"/>
        <end position="430"/>
    </location>
</feature>
<dbReference type="PANTHER" id="PTHR45089:SF50">
    <property type="entry name" value="DNAJ HEAT SHOCK AMINO-TERMINAL DOMAIN PROTEIN-RELATED"/>
    <property type="match status" value="1"/>
</dbReference>
<evidence type="ECO:0000313" key="3">
    <source>
        <dbReference type="EMBL" id="KAF3327780.1"/>
    </source>
</evidence>
<dbReference type="Pfam" id="PF11926">
    <property type="entry name" value="DUF3444"/>
    <property type="match status" value="1"/>
</dbReference>
<sequence>MPSAKVIGLNPLPEPNLADDRDSFVKEREQMAATLLMAKKQAALRKYTPLKRGSNKILLPHDDPIAKKARKEEDDSNRENMVVETVKDDSGQDPFIKEREEMAAALLAAKKRANKSGKKGLVDSVKLPTVGGDGEKKESKENESAMSVVDLNPLSMESGVQIANRHEEISYQFVPITPRPIRIRLTKEFPLSDIRKMLVERARIDLVPKLETLKNMVYEDISILDVPDPEFHDFDLDRTRHAFQKGQVWACYDDDNGMPRFYAFVQKILSSKRFKIRFSYLKSPSTAEFGRLSWIGSGFVKTLGHFRVEKKSQIARAENLFSHRVDWERGPQGTIRIFPRCGEIWALYKNWSADWGPLTPDEVIHEYEMVEVVEEYNKKVKGCCVVPLVKVNGFTAVYKRVDSELGAAKRMVKREEMLRFSHRVPAFKLDDGVQVKDGGSVPDGCFELDPAALLVGLLQAKESTN</sequence>
<dbReference type="AlphaFoldDB" id="A0A833VID7"/>
<accession>A0A833VID7</accession>
<gene>
    <name evidence="3" type="ORF">FCM35_KLT06386</name>
</gene>
<dbReference type="PANTHER" id="PTHR45089">
    <property type="entry name" value="DNAJ HEAT SHOCK AMINO-TERMINAL DOMAIN PROTEIN-RELATED"/>
    <property type="match status" value="1"/>
</dbReference>